<feature type="transmembrane region" description="Helical" evidence="1">
    <location>
        <begin position="78"/>
        <end position="101"/>
    </location>
</feature>
<proteinExistence type="predicted"/>
<organism evidence="2 3">
    <name type="scientific">Dethiobacter alkaliphilus AHT 1</name>
    <dbReference type="NCBI Taxonomy" id="555088"/>
    <lineage>
        <taxon>Bacteria</taxon>
        <taxon>Bacillati</taxon>
        <taxon>Bacillota</taxon>
        <taxon>Dethiobacteria</taxon>
        <taxon>Dethiobacterales</taxon>
        <taxon>Dethiobacteraceae</taxon>
        <taxon>Dethiobacter</taxon>
    </lineage>
</organism>
<sequence>MNKHEFMTTLNKALAGIATQDRDEIIFDYEEHFRIGLSDGKTEEEIAASLGDPRAIARQFNADYHVHQAETDASVSNIFRAVLATLGLGFFNLVIVLGPFIAMLAVLFAFYVAGSAIIFSGVVVFITTVAGPILPVTNASLVQPAAQFFASIGLICLGLLFIIGNVYLTKFFFIGTVKYLQFNLKIIKGVS</sequence>
<dbReference type="Proteomes" id="UP000006443">
    <property type="component" value="Unassembled WGS sequence"/>
</dbReference>
<dbReference type="RefSeq" id="WP_008514106.1">
    <property type="nucleotide sequence ID" value="NZ_ACJM01000001.1"/>
</dbReference>
<dbReference type="AlphaFoldDB" id="C0GCQ3"/>
<evidence type="ECO:0000256" key="1">
    <source>
        <dbReference type="SAM" id="Phobius"/>
    </source>
</evidence>
<accession>C0GCQ3</accession>
<feature type="transmembrane region" description="Helical" evidence="1">
    <location>
        <begin position="146"/>
        <end position="168"/>
    </location>
</feature>
<feature type="transmembrane region" description="Helical" evidence="1">
    <location>
        <begin position="108"/>
        <end position="134"/>
    </location>
</feature>
<keyword evidence="1" id="KW-0472">Membrane</keyword>
<evidence type="ECO:0008006" key="4">
    <source>
        <dbReference type="Google" id="ProtNLM"/>
    </source>
</evidence>
<comment type="caution">
    <text evidence="2">The sequence shown here is derived from an EMBL/GenBank/DDBJ whole genome shotgun (WGS) entry which is preliminary data.</text>
</comment>
<gene>
    <name evidence="2" type="ORF">DealDRAFT_0262</name>
</gene>
<name>C0GCQ3_DETAL</name>
<evidence type="ECO:0000313" key="2">
    <source>
        <dbReference type="EMBL" id="EEG78988.1"/>
    </source>
</evidence>
<keyword evidence="3" id="KW-1185">Reference proteome</keyword>
<dbReference type="EMBL" id="ACJM01000001">
    <property type="protein sequence ID" value="EEG78988.1"/>
    <property type="molecule type" value="Genomic_DNA"/>
</dbReference>
<dbReference type="OrthoDB" id="9804829at2"/>
<protein>
    <recommendedName>
        <fullName evidence="4">DUF1700 domain-containing protein</fullName>
    </recommendedName>
</protein>
<dbReference type="Pfam" id="PF22564">
    <property type="entry name" value="HAAS"/>
    <property type="match status" value="1"/>
</dbReference>
<evidence type="ECO:0000313" key="3">
    <source>
        <dbReference type="Proteomes" id="UP000006443"/>
    </source>
</evidence>
<dbReference type="eggNOG" id="COG4709">
    <property type="taxonomic scope" value="Bacteria"/>
</dbReference>
<keyword evidence="1" id="KW-0812">Transmembrane</keyword>
<keyword evidence="1" id="KW-1133">Transmembrane helix</keyword>
<dbReference type="STRING" id="555088.DealDRAFT_0262"/>
<reference evidence="2 3" key="1">
    <citation type="submission" date="2009-02" db="EMBL/GenBank/DDBJ databases">
        <title>Sequencing of the draft genome and assembly of Dethiobacter alkaliphilus AHT 1.</title>
        <authorList>
            <consortium name="US DOE Joint Genome Institute (JGI-PGF)"/>
            <person name="Lucas S."/>
            <person name="Copeland A."/>
            <person name="Lapidus A."/>
            <person name="Glavina del Rio T."/>
            <person name="Dalin E."/>
            <person name="Tice H."/>
            <person name="Bruce D."/>
            <person name="Goodwin L."/>
            <person name="Pitluck S."/>
            <person name="Larimer F."/>
            <person name="Land M.L."/>
            <person name="Hauser L."/>
            <person name="Muyzer G."/>
        </authorList>
    </citation>
    <scope>NUCLEOTIDE SEQUENCE [LARGE SCALE GENOMIC DNA]</scope>
    <source>
        <strain evidence="2 3">AHT 1</strain>
    </source>
</reference>